<gene>
    <name evidence="1" type="ORF">EBO15_07830</name>
</gene>
<dbReference type="SUPFAM" id="SSF55961">
    <property type="entry name" value="Bet v1-like"/>
    <property type="match status" value="1"/>
</dbReference>
<dbReference type="Gene3D" id="3.30.530.20">
    <property type="match status" value="1"/>
</dbReference>
<sequence>MYEISAEAVITGDIETVWDTVCDVAGWPAWDPHEKDARLDGPFEAGTIGWSKPNGGPSTDWTITEVVPFERWGSECGLPGGKITGMNEFEPLPGGRIRCTKTMRVSGPLVPLFRFYFGRRVRADMFKTFTALEAEAARRGARAA</sequence>
<dbReference type="Proteomes" id="UP000282674">
    <property type="component" value="Unassembled WGS sequence"/>
</dbReference>
<evidence type="ECO:0000313" key="1">
    <source>
        <dbReference type="EMBL" id="RMI46122.1"/>
    </source>
</evidence>
<comment type="caution">
    <text evidence="1">The sequence shown here is derived from an EMBL/GenBank/DDBJ whole genome shotgun (WGS) entry which is preliminary data.</text>
</comment>
<protein>
    <recommendedName>
        <fullName evidence="3">SRPBCC family protein</fullName>
    </recommendedName>
</protein>
<organism evidence="1 2">
    <name type="scientific">Actinomadura harenae</name>
    <dbReference type="NCBI Taxonomy" id="2483351"/>
    <lineage>
        <taxon>Bacteria</taxon>
        <taxon>Bacillati</taxon>
        <taxon>Actinomycetota</taxon>
        <taxon>Actinomycetes</taxon>
        <taxon>Streptosporangiales</taxon>
        <taxon>Thermomonosporaceae</taxon>
        <taxon>Actinomadura</taxon>
    </lineage>
</organism>
<name>A0A3M2M9H5_9ACTN</name>
<dbReference type="InterPro" id="IPR023393">
    <property type="entry name" value="START-like_dom_sf"/>
</dbReference>
<dbReference type="InterPro" id="IPR019587">
    <property type="entry name" value="Polyketide_cyclase/dehydratase"/>
</dbReference>
<evidence type="ECO:0008006" key="3">
    <source>
        <dbReference type="Google" id="ProtNLM"/>
    </source>
</evidence>
<dbReference type="EMBL" id="RFFG01000010">
    <property type="protein sequence ID" value="RMI46122.1"/>
    <property type="molecule type" value="Genomic_DNA"/>
</dbReference>
<accession>A0A3M2M9H5</accession>
<dbReference type="Pfam" id="PF10604">
    <property type="entry name" value="Polyketide_cyc2"/>
    <property type="match status" value="1"/>
</dbReference>
<reference evidence="1 2" key="1">
    <citation type="submission" date="2018-10" db="EMBL/GenBank/DDBJ databases">
        <title>Isolation from soil.</title>
        <authorList>
            <person name="Hu J."/>
        </authorList>
    </citation>
    <scope>NUCLEOTIDE SEQUENCE [LARGE SCALE GENOMIC DNA]</scope>
    <source>
        <strain evidence="1 2">NEAU-Ht49</strain>
    </source>
</reference>
<keyword evidence="2" id="KW-1185">Reference proteome</keyword>
<dbReference type="AlphaFoldDB" id="A0A3M2M9H5"/>
<dbReference type="OrthoDB" id="156693at2"/>
<proteinExistence type="predicted"/>
<dbReference type="RefSeq" id="WP_122193644.1">
    <property type="nucleotide sequence ID" value="NZ_JBHSKC010000013.1"/>
</dbReference>
<evidence type="ECO:0000313" key="2">
    <source>
        <dbReference type="Proteomes" id="UP000282674"/>
    </source>
</evidence>